<evidence type="ECO:0000313" key="1">
    <source>
        <dbReference type="EMBL" id="CAG8682255.1"/>
    </source>
</evidence>
<reference evidence="1" key="1">
    <citation type="submission" date="2021-06" db="EMBL/GenBank/DDBJ databases">
        <authorList>
            <person name="Kallberg Y."/>
            <person name="Tangrot J."/>
            <person name="Rosling A."/>
        </authorList>
    </citation>
    <scope>NUCLEOTIDE SEQUENCE</scope>
    <source>
        <strain evidence="1">MA461A</strain>
    </source>
</reference>
<dbReference type="EMBL" id="CAJVQC010017110">
    <property type="protein sequence ID" value="CAG8682255.1"/>
    <property type="molecule type" value="Genomic_DNA"/>
</dbReference>
<dbReference type="Proteomes" id="UP000789920">
    <property type="component" value="Unassembled WGS sequence"/>
</dbReference>
<comment type="caution">
    <text evidence="1">The sequence shown here is derived from an EMBL/GenBank/DDBJ whole genome shotgun (WGS) entry which is preliminary data.</text>
</comment>
<keyword evidence="2" id="KW-1185">Reference proteome</keyword>
<organism evidence="1 2">
    <name type="scientific">Racocetra persica</name>
    <dbReference type="NCBI Taxonomy" id="160502"/>
    <lineage>
        <taxon>Eukaryota</taxon>
        <taxon>Fungi</taxon>
        <taxon>Fungi incertae sedis</taxon>
        <taxon>Mucoromycota</taxon>
        <taxon>Glomeromycotina</taxon>
        <taxon>Glomeromycetes</taxon>
        <taxon>Diversisporales</taxon>
        <taxon>Gigasporaceae</taxon>
        <taxon>Racocetra</taxon>
    </lineage>
</organism>
<protein>
    <submittedName>
        <fullName evidence="1">30967_t:CDS:1</fullName>
    </submittedName>
</protein>
<proteinExistence type="predicted"/>
<evidence type="ECO:0000313" key="2">
    <source>
        <dbReference type="Proteomes" id="UP000789920"/>
    </source>
</evidence>
<name>A0ACA9NZ84_9GLOM</name>
<accession>A0ACA9NZ84</accession>
<gene>
    <name evidence="1" type="ORF">RPERSI_LOCUS9167</name>
</gene>
<sequence length="117" mass="13367">MSDNSNANVDSQQELQSLRQLRASLTSLDVLTKQILQDLEIMTRNYESINANTDYEPFVNYESDDNYGSVDDYESVNNYESSFKKSEEEIPVIDLTEANSYSPFDDFEVIATQSVII</sequence>